<reference evidence="2 3" key="1">
    <citation type="submission" date="2018-08" db="EMBL/GenBank/DDBJ databases">
        <title>A genome reference for cultivated species of the human gut microbiota.</title>
        <authorList>
            <person name="Zou Y."/>
            <person name="Xue W."/>
            <person name="Luo G."/>
        </authorList>
    </citation>
    <scope>NUCLEOTIDE SEQUENCE [LARGE SCALE GENOMIC DNA]</scope>
    <source>
        <strain evidence="2 3">AF45-17</strain>
    </source>
</reference>
<feature type="domain" description="Phosphatidylglycerol lysyltransferase C-terminal" evidence="1">
    <location>
        <begin position="31"/>
        <end position="301"/>
    </location>
</feature>
<dbReference type="PANTHER" id="PTHR41373:SF1">
    <property type="entry name" value="PHOSPHATIDYLGLYCEROL LYSYLTRANSFERASE C-TERMINAL DOMAIN-CONTAINING PROTEIN"/>
    <property type="match status" value="1"/>
</dbReference>
<dbReference type="EMBL" id="QVEP01000029">
    <property type="protein sequence ID" value="RGB78599.1"/>
    <property type="molecule type" value="Genomic_DNA"/>
</dbReference>
<protein>
    <submittedName>
        <fullName evidence="2">DUF2156 domain-containing protein</fullName>
    </submittedName>
</protein>
<gene>
    <name evidence="2" type="ORF">DW070_11485</name>
</gene>
<dbReference type="Gene3D" id="3.40.630.30">
    <property type="match status" value="1"/>
</dbReference>
<accession>A0A3E2TLS0</accession>
<dbReference type="PIRSF" id="PIRSF018688">
    <property type="entry name" value="UCP018688"/>
    <property type="match status" value="1"/>
</dbReference>
<evidence type="ECO:0000259" key="1">
    <source>
        <dbReference type="Pfam" id="PF09924"/>
    </source>
</evidence>
<organism evidence="2 3">
    <name type="scientific">Coprococcus catus</name>
    <dbReference type="NCBI Taxonomy" id="116085"/>
    <lineage>
        <taxon>Bacteria</taxon>
        <taxon>Bacillati</taxon>
        <taxon>Bacillota</taxon>
        <taxon>Clostridia</taxon>
        <taxon>Lachnospirales</taxon>
        <taxon>Lachnospiraceae</taxon>
        <taxon>Coprococcus</taxon>
    </lineage>
</organism>
<dbReference type="PANTHER" id="PTHR41373">
    <property type="entry name" value="DUF2156 DOMAIN-CONTAINING PROTEIN"/>
    <property type="match status" value="1"/>
</dbReference>
<dbReference type="InterPro" id="IPR016732">
    <property type="entry name" value="UCP018688"/>
</dbReference>
<dbReference type="SUPFAM" id="SSF55729">
    <property type="entry name" value="Acyl-CoA N-acyltransferases (Nat)"/>
    <property type="match status" value="2"/>
</dbReference>
<dbReference type="InterPro" id="IPR016181">
    <property type="entry name" value="Acyl_CoA_acyltransferase"/>
</dbReference>
<dbReference type="InterPro" id="IPR024320">
    <property type="entry name" value="LPG_synthase_C"/>
</dbReference>
<evidence type="ECO:0000313" key="3">
    <source>
        <dbReference type="Proteomes" id="UP000260773"/>
    </source>
</evidence>
<comment type="caution">
    <text evidence="2">The sequence shown here is derived from an EMBL/GenBank/DDBJ whole genome shotgun (WGS) entry which is preliminary data.</text>
</comment>
<name>A0A3E2TLS0_9FIRM</name>
<dbReference type="Proteomes" id="UP000260773">
    <property type="component" value="Unassembled WGS sequence"/>
</dbReference>
<sequence length="306" mass="36632">MNFDTFVSKELCPEDYQILLPYFKMRYSHTCENILVSNFMWKDYYNTRYIRDAHGLIWIMDVDGQPGTMVPLCAPEDLKHYFEVAQAYFNECLGTKMILYLADKEAVDLLQLDTTRYDVKADRRYFDYVYDARKLMSFIGKAYHKKKNHVNAFMKNYDGRYEYRSLERDSKYHDEIMTFLKKWETERNIEDAYHRIDYELNGIDYLLTNCRYLDYKMGGIYIDGKLEAFSLGVYGKAERMAVIHVEKANPEIRGLYPFICQQFLLHEFPDALLVNREDDIGLEGLRKSKLSYNPIYLEEKYEIRQK</sequence>
<evidence type="ECO:0000313" key="2">
    <source>
        <dbReference type="EMBL" id="RGB78599.1"/>
    </source>
</evidence>
<dbReference type="RefSeq" id="WP_015512831.1">
    <property type="nucleotide sequence ID" value="NZ_JAQDKA010000014.1"/>
</dbReference>
<proteinExistence type="predicted"/>
<dbReference type="Pfam" id="PF09924">
    <property type="entry name" value="LPG_synthase_C"/>
    <property type="match status" value="1"/>
</dbReference>
<dbReference type="AlphaFoldDB" id="A0A3E2TLS0"/>